<organism evidence="2 3">
    <name type="scientific">Azospirillum oryzae</name>
    <dbReference type="NCBI Taxonomy" id="286727"/>
    <lineage>
        <taxon>Bacteria</taxon>
        <taxon>Pseudomonadati</taxon>
        <taxon>Pseudomonadota</taxon>
        <taxon>Alphaproteobacteria</taxon>
        <taxon>Rhodospirillales</taxon>
        <taxon>Azospirillaceae</taxon>
        <taxon>Azospirillum</taxon>
    </lineage>
</organism>
<dbReference type="KEGG" id="aoz:HUE56_00680"/>
<reference evidence="2 3" key="1">
    <citation type="submission" date="2020-06" db="EMBL/GenBank/DDBJ databases">
        <title>Complete genome of Azosprillum oryzae KACC14407.</title>
        <authorList>
            <person name="Kim M."/>
            <person name="Park Y.-J."/>
            <person name="Shin J.-H."/>
        </authorList>
    </citation>
    <scope>NUCLEOTIDE SEQUENCE [LARGE SCALE GENOMIC DNA]</scope>
    <source>
        <strain evidence="2 3">KACC 14407</strain>
        <plasmid evidence="2 3">unnamed1</plasmid>
    </source>
</reference>
<protein>
    <submittedName>
        <fullName evidence="2">Glycosyltransferase</fullName>
    </submittedName>
</protein>
<dbReference type="Pfam" id="PF13524">
    <property type="entry name" value="Glyco_trans_1_2"/>
    <property type="match status" value="1"/>
</dbReference>
<accession>A0A6N1AD08</accession>
<dbReference type="Proteomes" id="UP000509702">
    <property type="component" value="Plasmid unnamed1"/>
</dbReference>
<dbReference type="AlphaFoldDB" id="A0A6N1AD08"/>
<dbReference type="GO" id="GO:0016740">
    <property type="term" value="F:transferase activity"/>
    <property type="evidence" value="ECO:0007669"/>
    <property type="project" value="UniProtKB-KW"/>
</dbReference>
<gene>
    <name evidence="2" type="ORF">HUE56_00680</name>
</gene>
<evidence type="ECO:0000313" key="2">
    <source>
        <dbReference type="EMBL" id="QKS49059.1"/>
    </source>
</evidence>
<evidence type="ECO:0000313" key="3">
    <source>
        <dbReference type="Proteomes" id="UP000509702"/>
    </source>
</evidence>
<sequence>MEIVYVGDLCESGTCFHRLQAFRRLGVRVRAFDVGPYMRAGGPLLRRLRDRLMAGPAIGRLNRDVVRACLETPAATRVWFDKPLWMQPWALDRLRQAGRRLYSFTLDNPFHVMNEPGWHLFRRTIPCFDVNVVPRDSSVADYRAAGAGAVALFPVPFDPVVNHPATPWPPARSVDVSYVGSPYEERPAFLAGLADRGIALRVGGERWGRHPRIRRPGVTLVPAMYGDAYRRAIWDARVNLAFLTRSHHDPCAHKSMEITASGSFLLAVRSDGHRAAFEEGREAEFFGSVEEAADKIRFYLKDETARERVALAGCRRAWMSGYANDERIAAVFRHTDPELGAGLTRRAAEVMASRRRELGLE</sequence>
<dbReference type="OrthoDB" id="110463at2"/>
<keyword evidence="3" id="KW-1185">Reference proteome</keyword>
<proteinExistence type="predicted"/>
<name>A0A6N1AD08_9PROT</name>
<geneLocation type="plasmid" evidence="2 3">
    <name>unnamed1</name>
</geneLocation>
<keyword evidence="2" id="KW-0614">Plasmid</keyword>
<dbReference type="EMBL" id="CP054615">
    <property type="protein sequence ID" value="QKS49059.1"/>
    <property type="molecule type" value="Genomic_DNA"/>
</dbReference>
<evidence type="ECO:0000259" key="1">
    <source>
        <dbReference type="Pfam" id="PF13524"/>
    </source>
</evidence>
<dbReference type="RefSeq" id="WP_149200332.1">
    <property type="nucleotide sequence ID" value="NZ_BSOV01000070.1"/>
</dbReference>
<dbReference type="SUPFAM" id="SSF53756">
    <property type="entry name" value="UDP-Glycosyltransferase/glycogen phosphorylase"/>
    <property type="match status" value="1"/>
</dbReference>
<keyword evidence="2" id="KW-0808">Transferase</keyword>
<dbReference type="InterPro" id="IPR055259">
    <property type="entry name" value="YkvP/CgeB_Glyco_trans-like"/>
</dbReference>
<feature type="domain" description="Spore protein YkvP/CgeB glycosyl transferase-like" evidence="1">
    <location>
        <begin position="188"/>
        <end position="330"/>
    </location>
</feature>